<evidence type="ECO:0000313" key="3">
    <source>
        <dbReference type="EMBL" id="MDT0132014.1"/>
    </source>
</evidence>
<dbReference type="InterPro" id="IPR036937">
    <property type="entry name" value="Adhesion_dom_fimbrial_sf"/>
</dbReference>
<evidence type="ECO:0000259" key="2">
    <source>
        <dbReference type="Pfam" id="PF00419"/>
    </source>
</evidence>
<dbReference type="Gene3D" id="2.60.40.1090">
    <property type="entry name" value="Fimbrial-type adhesion domain"/>
    <property type="match status" value="1"/>
</dbReference>
<feature type="chain" id="PRO_5046353507" evidence="1">
    <location>
        <begin position="21"/>
        <end position="346"/>
    </location>
</feature>
<accession>A0ABU2IT82</accession>
<reference evidence="3 4" key="1">
    <citation type="submission" date="2022-06" db="EMBL/GenBank/DDBJ databases">
        <title>Chromosome and plasmid sequencings of Enterobacteriales species co-exiting double carbapenemases.</title>
        <authorList>
            <person name="Fu Y."/>
        </authorList>
    </citation>
    <scope>NUCLEOTIDE SEQUENCE [LARGE SCALE GENOMIC DNA]</scope>
    <source>
        <strain evidence="3 4">21030615019</strain>
    </source>
</reference>
<comment type="caution">
    <text evidence="3">The sequence shown here is derived from an EMBL/GenBank/DDBJ whole genome shotgun (WGS) entry which is preliminary data.</text>
</comment>
<gene>
    <name evidence="3" type="ORF">NLX89_01440</name>
</gene>
<dbReference type="Proteomes" id="UP001252207">
    <property type="component" value="Unassembled WGS sequence"/>
</dbReference>
<dbReference type="Gene3D" id="2.60.40.3310">
    <property type="match status" value="1"/>
</dbReference>
<dbReference type="SUPFAM" id="SSF49401">
    <property type="entry name" value="Bacterial adhesins"/>
    <property type="match status" value="1"/>
</dbReference>
<organism evidence="3 4">
    <name type="scientific">Providencia huaxiensis</name>
    <dbReference type="NCBI Taxonomy" id="2027290"/>
    <lineage>
        <taxon>Bacteria</taxon>
        <taxon>Pseudomonadati</taxon>
        <taxon>Pseudomonadota</taxon>
        <taxon>Gammaproteobacteria</taxon>
        <taxon>Enterobacterales</taxon>
        <taxon>Morganellaceae</taxon>
        <taxon>Providencia</taxon>
    </lineage>
</organism>
<evidence type="ECO:0000256" key="1">
    <source>
        <dbReference type="SAM" id="SignalP"/>
    </source>
</evidence>
<keyword evidence="1" id="KW-0732">Signal</keyword>
<name>A0ABU2IT82_9GAMM</name>
<dbReference type="InterPro" id="IPR050263">
    <property type="entry name" value="Bact_Fimbrial_Adh_Pro"/>
</dbReference>
<dbReference type="RefSeq" id="WP_232368218.1">
    <property type="nucleotide sequence ID" value="NZ_CP031123.2"/>
</dbReference>
<dbReference type="InterPro" id="IPR008966">
    <property type="entry name" value="Adhesion_dom_sf"/>
</dbReference>
<feature type="signal peptide" evidence="1">
    <location>
        <begin position="1"/>
        <end position="20"/>
    </location>
</feature>
<sequence length="346" mass="37589">MKFIVLFTTTIILIAGKANAAYNCFIGQPVREAFIDGKHIINIPFDNTFTGDLKTIIANSSAPLDMYVNNIGKDFNPQCNGLDSYNSNIGPVYYQYAYANRQTSQTPLVTNVHGISQYVRFVADSCPSCPASIQFPRTAYIYISKNAKFGAFNAGLAGHFTLTLVKTGPVTKSGYIDSGIIATKSNRNEAAGSTFYKTATLAIRPNSIYINVLNCSLKQGTYNINLGDWYDTQFKKVGDTSSNIDIPIKLSCAAGTNIKVNVTSDAIDNAPTGKLSLRGSNKATGVAVQLLDNASNPIPLNTQWTQQNNVPESDYIFGWKARYIKTADKITPGSANATATVNIRYE</sequence>
<proteinExistence type="predicted"/>
<feature type="domain" description="Fimbrial-type adhesion" evidence="2">
    <location>
        <begin position="214"/>
        <end position="345"/>
    </location>
</feature>
<evidence type="ECO:0000313" key="4">
    <source>
        <dbReference type="Proteomes" id="UP001252207"/>
    </source>
</evidence>
<dbReference type="GeneID" id="89488358"/>
<dbReference type="PANTHER" id="PTHR33420:SF25">
    <property type="entry name" value="PROTEIN FIMF"/>
    <property type="match status" value="1"/>
</dbReference>
<dbReference type="EMBL" id="JANAVW010000001">
    <property type="protein sequence ID" value="MDT0132014.1"/>
    <property type="molecule type" value="Genomic_DNA"/>
</dbReference>
<dbReference type="PANTHER" id="PTHR33420">
    <property type="entry name" value="FIMBRIAL SUBUNIT ELFA-RELATED"/>
    <property type="match status" value="1"/>
</dbReference>
<dbReference type="Pfam" id="PF00419">
    <property type="entry name" value="Fimbrial"/>
    <property type="match status" value="1"/>
</dbReference>
<dbReference type="InterPro" id="IPR000259">
    <property type="entry name" value="Adhesion_dom_fimbrial"/>
</dbReference>
<keyword evidence="4" id="KW-1185">Reference proteome</keyword>
<protein>
    <submittedName>
        <fullName evidence="3">Fimbrial protein</fullName>
    </submittedName>
</protein>